<dbReference type="GO" id="GO:0005761">
    <property type="term" value="C:mitochondrial ribosome"/>
    <property type="evidence" value="ECO:0007669"/>
    <property type="project" value="InterPro"/>
</dbReference>
<name>A0A0L0CKB0_LUCCU</name>
<dbReference type="OrthoDB" id="6019958at2759"/>
<evidence type="ECO:0000313" key="2">
    <source>
        <dbReference type="Proteomes" id="UP000037069"/>
    </source>
</evidence>
<dbReference type="Proteomes" id="UP000037069">
    <property type="component" value="Unassembled WGS sequence"/>
</dbReference>
<dbReference type="InterPro" id="IPR016576">
    <property type="entry name" value="Ribosomal_mL63"/>
</dbReference>
<dbReference type="GO" id="GO:0032543">
    <property type="term" value="P:mitochondrial translation"/>
    <property type="evidence" value="ECO:0007669"/>
    <property type="project" value="TreeGrafter"/>
</dbReference>
<organism evidence="1 2">
    <name type="scientific">Lucilia cuprina</name>
    <name type="common">Green bottle fly</name>
    <name type="synonym">Australian sheep blowfly</name>
    <dbReference type="NCBI Taxonomy" id="7375"/>
    <lineage>
        <taxon>Eukaryota</taxon>
        <taxon>Metazoa</taxon>
        <taxon>Ecdysozoa</taxon>
        <taxon>Arthropoda</taxon>
        <taxon>Hexapoda</taxon>
        <taxon>Insecta</taxon>
        <taxon>Pterygota</taxon>
        <taxon>Neoptera</taxon>
        <taxon>Endopterygota</taxon>
        <taxon>Diptera</taxon>
        <taxon>Brachycera</taxon>
        <taxon>Muscomorpha</taxon>
        <taxon>Oestroidea</taxon>
        <taxon>Calliphoridae</taxon>
        <taxon>Luciliinae</taxon>
        <taxon>Lucilia</taxon>
    </lineage>
</organism>
<evidence type="ECO:0008006" key="3">
    <source>
        <dbReference type="Google" id="ProtNLM"/>
    </source>
</evidence>
<reference evidence="1 2" key="1">
    <citation type="journal article" date="2015" name="Nat. Commun.">
        <title>Lucilia cuprina genome unlocks parasitic fly biology to underpin future interventions.</title>
        <authorList>
            <person name="Anstead C.A."/>
            <person name="Korhonen P.K."/>
            <person name="Young N.D."/>
            <person name="Hall R.S."/>
            <person name="Jex A.R."/>
            <person name="Murali S.C."/>
            <person name="Hughes D.S."/>
            <person name="Lee S.F."/>
            <person name="Perry T."/>
            <person name="Stroehlein A.J."/>
            <person name="Ansell B.R."/>
            <person name="Breugelmans B."/>
            <person name="Hofmann A."/>
            <person name="Qu J."/>
            <person name="Dugan S."/>
            <person name="Lee S.L."/>
            <person name="Chao H."/>
            <person name="Dinh H."/>
            <person name="Han Y."/>
            <person name="Doddapaneni H.V."/>
            <person name="Worley K.C."/>
            <person name="Muzny D.M."/>
            <person name="Ioannidis P."/>
            <person name="Waterhouse R.M."/>
            <person name="Zdobnov E.M."/>
            <person name="James P.J."/>
            <person name="Bagnall N.H."/>
            <person name="Kotze A.C."/>
            <person name="Gibbs R.A."/>
            <person name="Richards S."/>
            <person name="Batterham P."/>
            <person name="Gasser R.B."/>
        </authorList>
    </citation>
    <scope>NUCLEOTIDE SEQUENCE [LARGE SCALE GENOMIC DNA]</scope>
    <source>
        <strain evidence="1 2">LS</strain>
        <tissue evidence="1">Full body</tissue>
    </source>
</reference>
<keyword evidence="2" id="KW-1185">Reference proteome</keyword>
<protein>
    <recommendedName>
        <fullName evidence="3">Ribosomal protein 63, mitochondrial</fullName>
    </recommendedName>
</protein>
<dbReference type="OMA" id="EHIMFLL"/>
<dbReference type="Pfam" id="PF14978">
    <property type="entry name" value="MRP-63"/>
    <property type="match status" value="1"/>
</dbReference>
<dbReference type="AlphaFoldDB" id="A0A0L0CKB0"/>
<comment type="caution">
    <text evidence="1">The sequence shown here is derived from an EMBL/GenBank/DDBJ whole genome shotgun (WGS) entry which is preliminary data.</text>
</comment>
<dbReference type="EMBL" id="JRES01000290">
    <property type="protein sequence ID" value="KNC32701.1"/>
    <property type="molecule type" value="Genomic_DNA"/>
</dbReference>
<dbReference type="PANTHER" id="PTHR14520">
    <property type="entry name" value="MITOCHONDRIAL RIBOSOMAL PROTEIN 63"/>
    <property type="match status" value="1"/>
</dbReference>
<proteinExistence type="predicted"/>
<dbReference type="GO" id="GO:0003735">
    <property type="term" value="F:structural constituent of ribosome"/>
    <property type="evidence" value="ECO:0007669"/>
    <property type="project" value="TreeGrafter"/>
</dbReference>
<dbReference type="PANTHER" id="PTHR14520:SF4">
    <property type="entry name" value="LARGE RIBOSOMAL SUBUNIT PROTEIN ML63"/>
    <property type="match status" value="1"/>
</dbReference>
<gene>
    <name evidence="1" type="ORF">FF38_02723</name>
</gene>
<sequence>MRLTLINLFKDTVPGHIFRGKRRLVKPVSKKAMETLERDYQRQEKIMLLLRHPYLTVEESFGHVKDLKKSEAKINMWNDAKTMKKLKPHVTLEDRLNHLKVKESWD</sequence>
<evidence type="ECO:0000313" key="1">
    <source>
        <dbReference type="EMBL" id="KNC32701.1"/>
    </source>
</evidence>
<accession>A0A0L0CKB0</accession>
<dbReference type="PIRSF" id="PIRSF011124">
    <property type="entry name" value="MRP63"/>
    <property type="match status" value="1"/>
</dbReference>